<keyword evidence="3" id="KW-1185">Reference proteome</keyword>
<organism evidence="2 3">
    <name type="scientific">Pochonia chlamydosporia 170</name>
    <dbReference type="NCBI Taxonomy" id="1380566"/>
    <lineage>
        <taxon>Eukaryota</taxon>
        <taxon>Fungi</taxon>
        <taxon>Dikarya</taxon>
        <taxon>Ascomycota</taxon>
        <taxon>Pezizomycotina</taxon>
        <taxon>Sordariomycetes</taxon>
        <taxon>Hypocreomycetidae</taxon>
        <taxon>Hypocreales</taxon>
        <taxon>Clavicipitaceae</taxon>
        <taxon>Pochonia</taxon>
    </lineage>
</organism>
<dbReference type="RefSeq" id="XP_018141856.1">
    <property type="nucleotide sequence ID" value="XM_018284935.1"/>
</dbReference>
<feature type="compositionally biased region" description="Basic and acidic residues" evidence="1">
    <location>
        <begin position="72"/>
        <end position="82"/>
    </location>
</feature>
<feature type="region of interest" description="Disordered" evidence="1">
    <location>
        <begin position="28"/>
        <end position="82"/>
    </location>
</feature>
<proteinExistence type="predicted"/>
<comment type="caution">
    <text evidence="2">The sequence shown here is derived from an EMBL/GenBank/DDBJ whole genome shotgun (WGS) entry which is preliminary data.</text>
</comment>
<dbReference type="KEGG" id="pchm:VFPPC_05800"/>
<dbReference type="AlphaFoldDB" id="A0A179FG89"/>
<accession>A0A179FG89</accession>
<sequence length="82" mass="8783">MQSSPVKSSRFGRPTVKLAVCKVAFPPKPTNHVRVPARNHDATTHRTAGAGLVLPPRPQGGISRPDPVYDQAKAKGEESSQD</sequence>
<dbReference type="Proteomes" id="UP000078397">
    <property type="component" value="Unassembled WGS sequence"/>
</dbReference>
<name>A0A179FG89_METCM</name>
<evidence type="ECO:0000313" key="3">
    <source>
        <dbReference type="Proteomes" id="UP000078397"/>
    </source>
</evidence>
<dbReference type="GeneID" id="28848929"/>
<reference evidence="2 3" key="1">
    <citation type="journal article" date="2016" name="PLoS Pathog.">
        <title>Biosynthesis of antibiotic leucinostatins in bio-control fungus Purpureocillium lilacinum and their inhibition on phytophthora revealed by genome mining.</title>
        <authorList>
            <person name="Wang G."/>
            <person name="Liu Z."/>
            <person name="Lin R."/>
            <person name="Li E."/>
            <person name="Mao Z."/>
            <person name="Ling J."/>
            <person name="Yang Y."/>
            <person name="Yin W.B."/>
            <person name="Xie B."/>
        </authorList>
    </citation>
    <scope>NUCLEOTIDE SEQUENCE [LARGE SCALE GENOMIC DNA]</scope>
    <source>
        <strain evidence="2">170</strain>
    </source>
</reference>
<evidence type="ECO:0000256" key="1">
    <source>
        <dbReference type="SAM" id="MobiDB-lite"/>
    </source>
</evidence>
<gene>
    <name evidence="2" type="ORF">VFPPC_05800</name>
</gene>
<evidence type="ECO:0000313" key="2">
    <source>
        <dbReference type="EMBL" id="OAQ64542.1"/>
    </source>
</evidence>
<protein>
    <submittedName>
        <fullName evidence="2">Uncharacterized protein</fullName>
    </submittedName>
</protein>
<dbReference type="EMBL" id="LSBJ02000005">
    <property type="protein sequence ID" value="OAQ64542.1"/>
    <property type="molecule type" value="Genomic_DNA"/>
</dbReference>